<name>A0AAV6V7X9_9ARAC</name>
<keyword evidence="3" id="KW-1185">Reference proteome</keyword>
<accession>A0AAV6V7X9</accession>
<protein>
    <submittedName>
        <fullName evidence="2">Uncharacterized protein</fullName>
    </submittedName>
</protein>
<gene>
    <name evidence="2" type="ORF">JTE90_019121</name>
</gene>
<dbReference type="EMBL" id="JAFNEN010000135">
    <property type="protein sequence ID" value="KAG8192805.1"/>
    <property type="molecule type" value="Genomic_DNA"/>
</dbReference>
<evidence type="ECO:0000256" key="1">
    <source>
        <dbReference type="SAM" id="MobiDB-lite"/>
    </source>
</evidence>
<evidence type="ECO:0000313" key="3">
    <source>
        <dbReference type="Proteomes" id="UP000827092"/>
    </source>
</evidence>
<sequence>MFCSVTEEFFFIKRSQPPFHQTMPTTAPIALALWWLLASGVLCWQYMPQYPDDAGLQQPQSSTPKRGISLLTNREDDLTRLFGRSRMGKIRKISQLGRPRGHPLSNSPTPHKRGISLLTNREGDRTRLFGPSRMSKIRKIS</sequence>
<feature type="region of interest" description="Disordered" evidence="1">
    <location>
        <begin position="92"/>
        <end position="116"/>
    </location>
</feature>
<organism evidence="2 3">
    <name type="scientific">Oedothorax gibbosus</name>
    <dbReference type="NCBI Taxonomy" id="931172"/>
    <lineage>
        <taxon>Eukaryota</taxon>
        <taxon>Metazoa</taxon>
        <taxon>Ecdysozoa</taxon>
        <taxon>Arthropoda</taxon>
        <taxon>Chelicerata</taxon>
        <taxon>Arachnida</taxon>
        <taxon>Araneae</taxon>
        <taxon>Araneomorphae</taxon>
        <taxon>Entelegynae</taxon>
        <taxon>Araneoidea</taxon>
        <taxon>Linyphiidae</taxon>
        <taxon>Erigoninae</taxon>
        <taxon>Oedothorax</taxon>
    </lineage>
</organism>
<reference evidence="2 3" key="1">
    <citation type="journal article" date="2022" name="Nat. Ecol. Evol.">
        <title>A masculinizing supergene underlies an exaggerated male reproductive morph in a spider.</title>
        <authorList>
            <person name="Hendrickx F."/>
            <person name="De Corte Z."/>
            <person name="Sonet G."/>
            <person name="Van Belleghem S.M."/>
            <person name="Kostlbacher S."/>
            <person name="Vangestel C."/>
        </authorList>
    </citation>
    <scope>NUCLEOTIDE SEQUENCE [LARGE SCALE GENOMIC DNA]</scope>
    <source>
        <strain evidence="2">W744_W776</strain>
    </source>
</reference>
<dbReference type="Proteomes" id="UP000827092">
    <property type="component" value="Unassembled WGS sequence"/>
</dbReference>
<evidence type="ECO:0000313" key="2">
    <source>
        <dbReference type="EMBL" id="KAG8192805.1"/>
    </source>
</evidence>
<proteinExistence type="predicted"/>
<dbReference type="AlphaFoldDB" id="A0AAV6V7X9"/>
<comment type="caution">
    <text evidence="2">The sequence shown here is derived from an EMBL/GenBank/DDBJ whole genome shotgun (WGS) entry which is preliminary data.</text>
</comment>